<dbReference type="InterPro" id="IPR018356">
    <property type="entry name" value="Tscrpt_reg_HTH_DeoR_CS"/>
</dbReference>
<dbReference type="InterPro" id="IPR036388">
    <property type="entry name" value="WH-like_DNA-bd_sf"/>
</dbReference>
<dbReference type="PRINTS" id="PR00037">
    <property type="entry name" value="HTHLACR"/>
</dbReference>
<sequence>MRSRDDMILQWINQQGKASVVELAEKCEISVETIRRDLNRLEKQGLLYRTHGGAISNKTTDLGSFFRLGDILTQRKNAILLRMLLNYSMRMR</sequence>
<dbReference type="KEGG" id="rpne:NCTC8284_00973"/>
<proteinExistence type="predicted"/>
<name>A0A448MKY0_9PAST</name>
<dbReference type="Pfam" id="PF08220">
    <property type="entry name" value="HTH_DeoR"/>
    <property type="match status" value="1"/>
</dbReference>
<reference evidence="5 6" key="1">
    <citation type="submission" date="2018-12" db="EMBL/GenBank/DDBJ databases">
        <authorList>
            <consortium name="Pathogen Informatics"/>
        </authorList>
    </citation>
    <scope>NUCLEOTIDE SEQUENCE [LARGE SCALE GENOMIC DNA]</scope>
    <source>
        <strain evidence="5 6">NCTC8284</strain>
    </source>
</reference>
<dbReference type="PROSITE" id="PS51000">
    <property type="entry name" value="HTH_DEOR_2"/>
    <property type="match status" value="1"/>
</dbReference>
<dbReference type="EMBL" id="LR134405">
    <property type="protein sequence ID" value="VEH65821.1"/>
    <property type="molecule type" value="Genomic_DNA"/>
</dbReference>
<dbReference type="GO" id="GO:0003677">
    <property type="term" value="F:DNA binding"/>
    <property type="evidence" value="ECO:0007669"/>
    <property type="project" value="UniProtKB-KW"/>
</dbReference>
<dbReference type="SMART" id="SM00420">
    <property type="entry name" value="HTH_DEOR"/>
    <property type="match status" value="1"/>
</dbReference>
<dbReference type="AlphaFoldDB" id="A0A448MKY0"/>
<keyword evidence="1" id="KW-0805">Transcription regulation</keyword>
<evidence type="ECO:0000256" key="2">
    <source>
        <dbReference type="ARBA" id="ARBA00023125"/>
    </source>
</evidence>
<accession>A0A448MKY0</accession>
<dbReference type="InterPro" id="IPR036390">
    <property type="entry name" value="WH_DNA-bd_sf"/>
</dbReference>
<dbReference type="Gene3D" id="1.10.10.10">
    <property type="entry name" value="Winged helix-like DNA-binding domain superfamily/Winged helix DNA-binding domain"/>
    <property type="match status" value="1"/>
</dbReference>
<protein>
    <submittedName>
        <fullName evidence="5">Glycerol-3-phosphate regulon repressor</fullName>
    </submittedName>
</protein>
<dbReference type="PROSITE" id="PS00894">
    <property type="entry name" value="HTH_DEOR_1"/>
    <property type="match status" value="1"/>
</dbReference>
<evidence type="ECO:0000256" key="3">
    <source>
        <dbReference type="ARBA" id="ARBA00023163"/>
    </source>
</evidence>
<dbReference type="InterPro" id="IPR001034">
    <property type="entry name" value="DeoR_HTH"/>
</dbReference>
<evidence type="ECO:0000259" key="4">
    <source>
        <dbReference type="PROSITE" id="PS51000"/>
    </source>
</evidence>
<dbReference type="SUPFAM" id="SSF46785">
    <property type="entry name" value="Winged helix' DNA-binding domain"/>
    <property type="match status" value="1"/>
</dbReference>
<dbReference type="InterPro" id="IPR050313">
    <property type="entry name" value="Carb_Metab_HTH_regulators"/>
</dbReference>
<evidence type="ECO:0000313" key="6">
    <source>
        <dbReference type="Proteomes" id="UP000278733"/>
    </source>
</evidence>
<dbReference type="Proteomes" id="UP000278733">
    <property type="component" value="Chromosome"/>
</dbReference>
<keyword evidence="2" id="KW-0238">DNA-binding</keyword>
<dbReference type="GO" id="GO:0003700">
    <property type="term" value="F:DNA-binding transcription factor activity"/>
    <property type="evidence" value="ECO:0007669"/>
    <property type="project" value="InterPro"/>
</dbReference>
<dbReference type="PANTHER" id="PTHR30363:SF44">
    <property type="entry name" value="AGA OPERON TRANSCRIPTIONAL REPRESSOR-RELATED"/>
    <property type="match status" value="1"/>
</dbReference>
<keyword evidence="3" id="KW-0804">Transcription</keyword>
<dbReference type="PANTHER" id="PTHR30363">
    <property type="entry name" value="HTH-TYPE TRANSCRIPTIONAL REGULATOR SRLR-RELATED"/>
    <property type="match status" value="1"/>
</dbReference>
<gene>
    <name evidence="5" type="primary">glpR_4</name>
    <name evidence="5" type="ORF">NCTC8284_00973</name>
</gene>
<evidence type="ECO:0000313" key="5">
    <source>
        <dbReference type="EMBL" id="VEH65821.1"/>
    </source>
</evidence>
<organism evidence="5 6">
    <name type="scientific">Rodentibacter pneumotropicus</name>
    <dbReference type="NCBI Taxonomy" id="758"/>
    <lineage>
        <taxon>Bacteria</taxon>
        <taxon>Pseudomonadati</taxon>
        <taxon>Pseudomonadota</taxon>
        <taxon>Gammaproteobacteria</taxon>
        <taxon>Pasteurellales</taxon>
        <taxon>Pasteurellaceae</taxon>
        <taxon>Rodentibacter</taxon>
    </lineage>
</organism>
<evidence type="ECO:0000256" key="1">
    <source>
        <dbReference type="ARBA" id="ARBA00023015"/>
    </source>
</evidence>
<feature type="domain" description="HTH deoR-type" evidence="4">
    <location>
        <begin position="1"/>
        <end position="56"/>
    </location>
</feature>